<comment type="caution">
    <text evidence="1">The sequence shown here is derived from an EMBL/GenBank/DDBJ whole genome shotgun (WGS) entry which is preliminary data.</text>
</comment>
<dbReference type="EMBL" id="MRCG01000001">
    <property type="protein sequence ID" value="OKH50917.1"/>
    <property type="molecule type" value="Genomic_DNA"/>
</dbReference>
<dbReference type="RefSeq" id="WP_073606730.1">
    <property type="nucleotide sequence ID" value="NZ_MRCG01000001.1"/>
</dbReference>
<evidence type="ECO:0000313" key="2">
    <source>
        <dbReference type="Proteomes" id="UP000185557"/>
    </source>
</evidence>
<evidence type="ECO:0000313" key="1">
    <source>
        <dbReference type="EMBL" id="OKH50917.1"/>
    </source>
</evidence>
<dbReference type="Gene3D" id="1.20.1260.10">
    <property type="match status" value="1"/>
</dbReference>
<dbReference type="Proteomes" id="UP000185557">
    <property type="component" value="Unassembled WGS sequence"/>
</dbReference>
<sequence>MLQHYLFIGFSAIYYSQSTANPQRRPHLFASLALQEAEGSRTVAHIRSAKAAEIPLWLDEQMQRHVSDEVRHAQIFTKAVEREGYFIDLDSEAAQQSLSSVGESSMRRYHQVDDLAAAPLPHLLASVLLAEELGVRGFRCILKTLPDHLTATRAALESVLHDEERHVRYLTDALRYFRATSVVEAYRRDIEGKMFKDLGKVVEFVTKPAAERPSLVQPGQKPELSLV</sequence>
<keyword evidence="2" id="KW-1185">Reference proteome</keyword>
<accession>A0A1U7JAX1</accession>
<dbReference type="InterPro" id="IPR009078">
    <property type="entry name" value="Ferritin-like_SF"/>
</dbReference>
<reference evidence="1 2" key="1">
    <citation type="submission" date="2016-11" db="EMBL/GenBank/DDBJ databases">
        <title>Draft Genome Sequences of Nine Cyanobacterial Strains from Diverse Habitats.</title>
        <authorList>
            <person name="Zhu T."/>
            <person name="Hou S."/>
            <person name="Lu X."/>
            <person name="Hess W.R."/>
        </authorList>
    </citation>
    <scope>NUCLEOTIDE SEQUENCE [LARGE SCALE GENOMIC DNA]</scope>
    <source>
        <strain evidence="1 2">NIES-30</strain>
    </source>
</reference>
<dbReference type="OrthoDB" id="420095at2"/>
<dbReference type="AlphaFoldDB" id="A0A1U7JAX1"/>
<protein>
    <recommendedName>
        <fullName evidence="3">Rubrerythrin family protein</fullName>
    </recommendedName>
</protein>
<organism evidence="1 2">
    <name type="scientific">Phormidium tenue NIES-30</name>
    <dbReference type="NCBI Taxonomy" id="549789"/>
    <lineage>
        <taxon>Bacteria</taxon>
        <taxon>Bacillati</taxon>
        <taxon>Cyanobacteriota</taxon>
        <taxon>Cyanophyceae</taxon>
        <taxon>Oscillatoriophycideae</taxon>
        <taxon>Oscillatoriales</taxon>
        <taxon>Oscillatoriaceae</taxon>
        <taxon>Phormidium</taxon>
    </lineage>
</organism>
<proteinExistence type="predicted"/>
<name>A0A1U7JAX1_9CYAN</name>
<dbReference type="InterPro" id="IPR012347">
    <property type="entry name" value="Ferritin-like"/>
</dbReference>
<dbReference type="SUPFAM" id="SSF47240">
    <property type="entry name" value="Ferritin-like"/>
    <property type="match status" value="1"/>
</dbReference>
<gene>
    <name evidence="1" type="ORF">NIES30_02205</name>
</gene>
<evidence type="ECO:0008006" key="3">
    <source>
        <dbReference type="Google" id="ProtNLM"/>
    </source>
</evidence>
<dbReference type="CDD" id="cd00657">
    <property type="entry name" value="Ferritin_like"/>
    <property type="match status" value="1"/>
</dbReference>